<sequence length="355" mass="40188">MTQSFVSIRAGKNALSHIQNNGLSADDVGLLMGASGGPKWFVLQGIDEWLFGEFFANKKQPLNTLGTSAGAWRFASLGQSDPVAASRLFAELYSHQTYSAKPDQREITSEAEKLLHKYVPEAAVKDILSQTRVHHHFIAVRCLRSTAHEGRRQALGLLSSALANSVNRRWLGRYYERVVFHHPASNLAISKDWTDLPTRHVALTENNFQPALLATGSIPMVLEGVRDIPGAPQGIYRDGGITDYHFDIDLSRVEGITLYPHFHHEAIPGWFDKRLKWRRSTGREWPNTVFMSPTEAFLNKLPYQKIPDRNDFAQLDAPQRIEYWQKAIDAGRWMADELQTLLANGRFAERAQLWE</sequence>
<keyword evidence="1" id="KW-0378">Hydrolase</keyword>
<comment type="caution">
    <text evidence="1">The sequence shown here is derived from an EMBL/GenBank/DDBJ whole genome shotgun (WGS) entry which is preliminary data.</text>
</comment>
<dbReference type="SUPFAM" id="SSF52151">
    <property type="entry name" value="FabD/lysophospholipase-like"/>
    <property type="match status" value="1"/>
</dbReference>
<dbReference type="Proteomes" id="UP000287330">
    <property type="component" value="Unassembled WGS sequence"/>
</dbReference>
<proteinExistence type="predicted"/>
<accession>A0A432Y983</accession>
<reference evidence="2" key="1">
    <citation type="journal article" date="2018" name="Front. Microbiol.">
        <title>Genome-Based Analysis Reveals the Taxonomy and Diversity of the Family Idiomarinaceae.</title>
        <authorList>
            <person name="Liu Y."/>
            <person name="Lai Q."/>
            <person name="Shao Z."/>
        </authorList>
    </citation>
    <scope>NUCLEOTIDE SEQUENCE [LARGE SCALE GENOMIC DNA]</scope>
    <source>
        <strain evidence="2">F23</strain>
    </source>
</reference>
<dbReference type="GO" id="GO:0016787">
    <property type="term" value="F:hydrolase activity"/>
    <property type="evidence" value="ECO:0007669"/>
    <property type="project" value="UniProtKB-KW"/>
</dbReference>
<name>A0A432Y983_9GAMM</name>
<organism evidence="1 2">
    <name type="scientific">Idiomarina fontislapidosi</name>
    <dbReference type="NCBI Taxonomy" id="263723"/>
    <lineage>
        <taxon>Bacteria</taxon>
        <taxon>Pseudomonadati</taxon>
        <taxon>Pseudomonadota</taxon>
        <taxon>Gammaproteobacteria</taxon>
        <taxon>Alteromonadales</taxon>
        <taxon>Idiomarinaceae</taxon>
        <taxon>Idiomarina</taxon>
    </lineage>
</organism>
<dbReference type="EMBL" id="PIPV01000002">
    <property type="protein sequence ID" value="RUO57528.1"/>
    <property type="molecule type" value="Genomic_DNA"/>
</dbReference>
<dbReference type="OrthoDB" id="8586159at2"/>
<gene>
    <name evidence="1" type="ORF">CWE25_03430</name>
</gene>
<evidence type="ECO:0000313" key="2">
    <source>
        <dbReference type="Proteomes" id="UP000287330"/>
    </source>
</evidence>
<protein>
    <submittedName>
        <fullName evidence="1">Alpha/beta hydrolase</fullName>
    </submittedName>
</protein>
<dbReference type="InterPro" id="IPR016035">
    <property type="entry name" value="Acyl_Trfase/lysoPLipase"/>
</dbReference>
<dbReference type="RefSeq" id="WP_110573359.1">
    <property type="nucleotide sequence ID" value="NZ_PIPV01000002.1"/>
</dbReference>
<keyword evidence="2" id="KW-1185">Reference proteome</keyword>
<evidence type="ECO:0000313" key="1">
    <source>
        <dbReference type="EMBL" id="RUO57528.1"/>
    </source>
</evidence>
<dbReference type="AlphaFoldDB" id="A0A432Y983"/>